<reference evidence="3" key="1">
    <citation type="journal article" date="2019" name="Int. J. Syst. Evol. Microbiol.">
        <title>The Global Catalogue of Microorganisms (GCM) 10K type strain sequencing project: providing services to taxonomists for standard genome sequencing and annotation.</title>
        <authorList>
            <consortium name="The Broad Institute Genomics Platform"/>
            <consortium name="The Broad Institute Genome Sequencing Center for Infectious Disease"/>
            <person name="Wu L."/>
            <person name="Ma J."/>
        </authorList>
    </citation>
    <scope>NUCLEOTIDE SEQUENCE [LARGE SCALE GENOMIC DNA]</scope>
    <source>
        <strain evidence="3">KCTC 52039</strain>
    </source>
</reference>
<evidence type="ECO:0000313" key="3">
    <source>
        <dbReference type="Proteomes" id="UP001595547"/>
    </source>
</evidence>
<evidence type="ECO:0000313" key="2">
    <source>
        <dbReference type="EMBL" id="MFC3180902.1"/>
    </source>
</evidence>
<gene>
    <name evidence="2" type="ORF">ACFOGH_07875</name>
</gene>
<sequence>MPNEMVGGQQTGGNNPQKAGNLRRPEAFTRVVRFLAQESSQVIITTHAEERMYERGITTKMLFDTLRKGVLVGNVEEAKKAGDYQGKIAAQMPNRRHVGVVTVVKQGEKLIIVTVEWEDGR</sequence>
<feature type="region of interest" description="Disordered" evidence="1">
    <location>
        <begin position="1"/>
        <end position="23"/>
    </location>
</feature>
<organism evidence="2 3">
    <name type="scientific">Cypionkella sinensis</name>
    <dbReference type="NCBI Taxonomy" id="1756043"/>
    <lineage>
        <taxon>Bacteria</taxon>
        <taxon>Pseudomonadati</taxon>
        <taxon>Pseudomonadota</taxon>
        <taxon>Alphaproteobacteria</taxon>
        <taxon>Rhodobacterales</taxon>
        <taxon>Paracoccaceae</taxon>
        <taxon>Cypionkella</taxon>
    </lineage>
</organism>
<dbReference type="Proteomes" id="UP001595547">
    <property type="component" value="Unassembled WGS sequence"/>
</dbReference>
<dbReference type="Pfam" id="PF14076">
    <property type="entry name" value="DUF4258"/>
    <property type="match status" value="1"/>
</dbReference>
<keyword evidence="3" id="KW-1185">Reference proteome</keyword>
<dbReference type="EMBL" id="JBHRTO010000001">
    <property type="protein sequence ID" value="MFC3180902.1"/>
    <property type="molecule type" value="Genomic_DNA"/>
</dbReference>
<accession>A0ABV7IWK8</accession>
<protein>
    <submittedName>
        <fullName evidence="2">DUF4258 domain-containing protein</fullName>
    </submittedName>
</protein>
<evidence type="ECO:0000256" key="1">
    <source>
        <dbReference type="SAM" id="MobiDB-lite"/>
    </source>
</evidence>
<dbReference type="RefSeq" id="WP_380072520.1">
    <property type="nucleotide sequence ID" value="NZ_JBHRTO010000001.1"/>
</dbReference>
<proteinExistence type="predicted"/>
<name>A0ABV7IWK8_9RHOB</name>
<comment type="caution">
    <text evidence="2">The sequence shown here is derived from an EMBL/GenBank/DDBJ whole genome shotgun (WGS) entry which is preliminary data.</text>
</comment>
<dbReference type="InterPro" id="IPR025354">
    <property type="entry name" value="DUF4258"/>
</dbReference>